<proteinExistence type="inferred from homology"/>
<evidence type="ECO:0000313" key="3">
    <source>
        <dbReference type="EMBL" id="NEY21069.1"/>
    </source>
</evidence>
<dbReference type="PIRSF" id="PIRSF034852">
    <property type="entry name" value="UCP034852"/>
    <property type="match status" value="1"/>
</dbReference>
<evidence type="ECO:0000313" key="4">
    <source>
        <dbReference type="Proteomes" id="UP000476934"/>
    </source>
</evidence>
<evidence type="ECO:0000256" key="1">
    <source>
        <dbReference type="ARBA" id="ARBA00006718"/>
    </source>
</evidence>
<dbReference type="EMBL" id="JAAIWK010000025">
    <property type="protein sequence ID" value="NEY21069.1"/>
    <property type="molecule type" value="Genomic_DNA"/>
</dbReference>
<sequence>MNMFISDEARKWFEEELMLEQGDSLRFFVKYGGCSSVQQGFSLGIHKEAPKDPTLSVEINGITYFIEHVDAWYLDDHDLYVNYDHDLEEPAYEYKKTS</sequence>
<dbReference type="RefSeq" id="WP_025728619.1">
    <property type="nucleotide sequence ID" value="NZ_JAAIWK010000025.1"/>
</dbReference>
<protein>
    <submittedName>
        <fullName evidence="3">HesB/YadR/YfhF family protein</fullName>
    </submittedName>
</protein>
<gene>
    <name evidence="3" type="ORF">G4D61_14055</name>
</gene>
<dbReference type="InterPro" id="IPR035903">
    <property type="entry name" value="HesB-like_dom_sf"/>
</dbReference>
<dbReference type="SUPFAM" id="SSF89360">
    <property type="entry name" value="HesB-like domain"/>
    <property type="match status" value="1"/>
</dbReference>
<reference evidence="3 4" key="2">
    <citation type="submission" date="2020-03" db="EMBL/GenBank/DDBJ databases">
        <title>Bacillus aquiflavi sp. nov., isolated from yellow water of strong flavor Chinese baijiu in Yibin region of China.</title>
        <authorList>
            <person name="Xie J."/>
        </authorList>
    </citation>
    <scope>NUCLEOTIDE SEQUENCE [LARGE SCALE GENOMIC DNA]</scope>
    <source>
        <strain evidence="3 4">Gsoil 114</strain>
    </source>
</reference>
<comment type="similarity">
    <text evidence="1">Belongs to the HesB/IscA family.</text>
</comment>
<dbReference type="InterPro" id="IPR000361">
    <property type="entry name" value="ATAP_core_dom"/>
</dbReference>
<comment type="caution">
    <text evidence="3">The sequence shown here is derived from an EMBL/GenBank/DDBJ whole genome shotgun (WGS) entry which is preliminary data.</text>
</comment>
<dbReference type="Pfam" id="PF01521">
    <property type="entry name" value="Fe-S_biosyn"/>
    <property type="match status" value="1"/>
</dbReference>
<dbReference type="Proteomes" id="UP000476934">
    <property type="component" value="Unassembled WGS sequence"/>
</dbReference>
<dbReference type="InterPro" id="IPR008326">
    <property type="entry name" value="PdhI-like"/>
</dbReference>
<name>A0A6M0PAQ8_9BACI</name>
<keyword evidence="4" id="KW-1185">Reference proteome</keyword>
<accession>A0A6M0PAQ8</accession>
<reference evidence="3 4" key="1">
    <citation type="submission" date="2020-02" db="EMBL/GenBank/DDBJ databases">
        <authorList>
            <person name="Feng H."/>
        </authorList>
    </citation>
    <scope>NUCLEOTIDE SEQUENCE [LARGE SCALE GENOMIC DNA]</scope>
    <source>
        <strain evidence="3 4">Gsoil 114</strain>
    </source>
</reference>
<dbReference type="AlphaFoldDB" id="A0A6M0PAQ8"/>
<organism evidence="3 4">
    <name type="scientific">Heyndrickxia ginsengihumi</name>
    <dbReference type="NCBI Taxonomy" id="363870"/>
    <lineage>
        <taxon>Bacteria</taxon>
        <taxon>Bacillati</taxon>
        <taxon>Bacillota</taxon>
        <taxon>Bacilli</taxon>
        <taxon>Bacillales</taxon>
        <taxon>Bacillaceae</taxon>
        <taxon>Heyndrickxia</taxon>
    </lineage>
</organism>
<evidence type="ECO:0000259" key="2">
    <source>
        <dbReference type="Pfam" id="PF01521"/>
    </source>
</evidence>
<feature type="domain" description="Core" evidence="2">
    <location>
        <begin position="1"/>
        <end position="83"/>
    </location>
</feature>